<dbReference type="Gene3D" id="3.30.420.270">
    <property type="match status" value="1"/>
</dbReference>
<evidence type="ECO:0000256" key="2">
    <source>
        <dbReference type="ARBA" id="ARBA00005811"/>
    </source>
</evidence>
<dbReference type="RefSeq" id="WP_182168601.1">
    <property type="nucleotide sequence ID" value="NZ_JACFXU010000013.1"/>
</dbReference>
<dbReference type="Proteomes" id="UP000539350">
    <property type="component" value="Unassembled WGS sequence"/>
</dbReference>
<keyword evidence="10" id="KW-1185">Reference proteome</keyword>
<dbReference type="PANTHER" id="PTHR30558">
    <property type="entry name" value="EXBD MEMBRANE COMPONENT OF PMF-DRIVEN MACROMOLECULE IMPORT SYSTEM"/>
    <property type="match status" value="1"/>
</dbReference>
<gene>
    <name evidence="9" type="ORF">H2508_01260</name>
</gene>
<evidence type="ECO:0000256" key="4">
    <source>
        <dbReference type="ARBA" id="ARBA00022692"/>
    </source>
</evidence>
<protein>
    <submittedName>
        <fullName evidence="9">Biopolymer transporter ExbD</fullName>
    </submittedName>
</protein>
<evidence type="ECO:0000256" key="5">
    <source>
        <dbReference type="ARBA" id="ARBA00022989"/>
    </source>
</evidence>
<dbReference type="GO" id="GO:0015031">
    <property type="term" value="P:protein transport"/>
    <property type="evidence" value="ECO:0007669"/>
    <property type="project" value="UniProtKB-KW"/>
</dbReference>
<evidence type="ECO:0000256" key="6">
    <source>
        <dbReference type="ARBA" id="ARBA00023136"/>
    </source>
</evidence>
<evidence type="ECO:0000256" key="8">
    <source>
        <dbReference type="SAM" id="Phobius"/>
    </source>
</evidence>
<dbReference type="EMBL" id="JACFXU010000013">
    <property type="protein sequence ID" value="MBA6411739.1"/>
    <property type="molecule type" value="Genomic_DNA"/>
</dbReference>
<comment type="subcellular location">
    <subcellularLocation>
        <location evidence="1">Cell membrane</location>
        <topology evidence="1">Single-pass membrane protein</topology>
    </subcellularLocation>
    <subcellularLocation>
        <location evidence="7">Cell membrane</location>
        <topology evidence="7">Single-pass type II membrane protein</topology>
    </subcellularLocation>
</comment>
<dbReference type="AlphaFoldDB" id="A0A7W2YIP7"/>
<keyword evidence="7" id="KW-0653">Protein transport</keyword>
<feature type="transmembrane region" description="Helical" evidence="8">
    <location>
        <begin position="20"/>
        <end position="39"/>
    </location>
</feature>
<keyword evidence="3" id="KW-1003">Cell membrane</keyword>
<dbReference type="Pfam" id="PF02472">
    <property type="entry name" value="ExbD"/>
    <property type="match status" value="1"/>
</dbReference>
<keyword evidence="7" id="KW-0813">Transport</keyword>
<evidence type="ECO:0000256" key="1">
    <source>
        <dbReference type="ARBA" id="ARBA00004162"/>
    </source>
</evidence>
<organism evidence="9 10">
    <name type="scientific">Sediminihaliea albiluteola</name>
    <dbReference type="NCBI Taxonomy" id="2758564"/>
    <lineage>
        <taxon>Bacteria</taxon>
        <taxon>Pseudomonadati</taxon>
        <taxon>Pseudomonadota</taxon>
        <taxon>Gammaproteobacteria</taxon>
        <taxon>Cellvibrionales</taxon>
        <taxon>Halieaceae</taxon>
        <taxon>Sediminihaliea</taxon>
    </lineage>
</organism>
<dbReference type="PANTHER" id="PTHR30558:SF3">
    <property type="entry name" value="BIOPOLYMER TRANSPORT PROTEIN EXBD-RELATED"/>
    <property type="match status" value="1"/>
</dbReference>
<evidence type="ECO:0000313" key="10">
    <source>
        <dbReference type="Proteomes" id="UP000539350"/>
    </source>
</evidence>
<proteinExistence type="inferred from homology"/>
<dbReference type="GO" id="GO:0022857">
    <property type="term" value="F:transmembrane transporter activity"/>
    <property type="evidence" value="ECO:0007669"/>
    <property type="project" value="InterPro"/>
</dbReference>
<evidence type="ECO:0000313" key="9">
    <source>
        <dbReference type="EMBL" id="MBA6411739.1"/>
    </source>
</evidence>
<keyword evidence="4 7" id="KW-0812">Transmembrane</keyword>
<comment type="similarity">
    <text evidence="2 7">Belongs to the ExbD/TolR family.</text>
</comment>
<sequence>MQDRLIDPKRSSRTQDESLIPLINIVFLLLIFFMVAGQITQQQEAAITPPKSSSSLELKSALINLSLTSKGELRLEGQTIKPEDLKQQLPTLSTTAEDLRVSLRADSASSAADLDRVLKALQELGVSAVSLHTQYIGSL</sequence>
<dbReference type="GO" id="GO:0005886">
    <property type="term" value="C:plasma membrane"/>
    <property type="evidence" value="ECO:0007669"/>
    <property type="project" value="UniProtKB-SubCell"/>
</dbReference>
<reference evidence="9 10" key="1">
    <citation type="submission" date="2020-07" db="EMBL/GenBank/DDBJ databases">
        <title>Halieaceae bacterium, F7430, whole genome shotgun sequencing project.</title>
        <authorList>
            <person name="Jiang S."/>
            <person name="Liu Z.W."/>
            <person name="Du Z.J."/>
        </authorList>
    </citation>
    <scope>NUCLEOTIDE SEQUENCE [LARGE SCALE GENOMIC DNA]</scope>
    <source>
        <strain evidence="9 10">F7430</strain>
    </source>
</reference>
<keyword evidence="6 8" id="KW-0472">Membrane</keyword>
<name>A0A7W2YIP7_9GAMM</name>
<comment type="caution">
    <text evidence="9">The sequence shown here is derived from an EMBL/GenBank/DDBJ whole genome shotgun (WGS) entry which is preliminary data.</text>
</comment>
<evidence type="ECO:0000256" key="3">
    <source>
        <dbReference type="ARBA" id="ARBA00022475"/>
    </source>
</evidence>
<dbReference type="InterPro" id="IPR003400">
    <property type="entry name" value="ExbD"/>
</dbReference>
<accession>A0A7W2YIP7</accession>
<evidence type="ECO:0000256" key="7">
    <source>
        <dbReference type="RuleBase" id="RU003879"/>
    </source>
</evidence>
<keyword evidence="5 8" id="KW-1133">Transmembrane helix</keyword>